<name>A0A2I1MQE1_9LACT</name>
<gene>
    <name evidence="3" type="ORF">CYJ28_04285</name>
</gene>
<evidence type="ECO:0000256" key="2">
    <source>
        <dbReference type="SAM" id="Phobius"/>
    </source>
</evidence>
<evidence type="ECO:0000256" key="1">
    <source>
        <dbReference type="SAM" id="Coils"/>
    </source>
</evidence>
<organism evidence="3 4">
    <name type="scientific">Aerococcus sanguinicola</name>
    <dbReference type="NCBI Taxonomy" id="119206"/>
    <lineage>
        <taxon>Bacteria</taxon>
        <taxon>Bacillati</taxon>
        <taxon>Bacillota</taxon>
        <taxon>Bacilli</taxon>
        <taxon>Lactobacillales</taxon>
        <taxon>Aerococcaceae</taxon>
        <taxon>Aerococcus</taxon>
    </lineage>
</organism>
<feature type="transmembrane region" description="Helical" evidence="2">
    <location>
        <begin position="388"/>
        <end position="406"/>
    </location>
</feature>
<dbReference type="AlphaFoldDB" id="A0A2I1MQE1"/>
<reference evidence="3 4" key="1">
    <citation type="submission" date="2017-12" db="EMBL/GenBank/DDBJ databases">
        <title>Phylogenetic diversity of female urinary microbiome.</title>
        <authorList>
            <person name="Thomas-White K."/>
            <person name="Wolfe A.J."/>
        </authorList>
    </citation>
    <scope>NUCLEOTIDE SEQUENCE [LARGE SCALE GENOMIC DNA]</scope>
    <source>
        <strain evidence="3 4">UMB0139</strain>
    </source>
</reference>
<keyword evidence="2" id="KW-0812">Transmembrane</keyword>
<protein>
    <recommendedName>
        <fullName evidence="5">ABC transporter permease</fullName>
    </recommendedName>
</protein>
<accession>A0A2I1MQE1</accession>
<feature type="transmembrane region" description="Helical" evidence="2">
    <location>
        <begin position="434"/>
        <end position="456"/>
    </location>
</feature>
<sequence>MFSKTLFKQTVKQNWKLWAVFTALTAIVASVFIAIYDPKAMQGMSEMIASTGLASMMGDRLDGLSSLLGMLGENFYGGILGSILPIIYVIMTCNTLVASQVDKGSMAYTLSTPIKRSKVVITQAVYMIGSLFLMYSVVVMVGLGSLQVFHNGLWGESYTADITAIAEESGKSEDYLEDNIPSIMDNENALKTGAKARNIDEDVYKNYLNLVLEDKADEAIANTLNKDVEDVSGHYDDILNNEKALEAGAEVFDISSDEYKALVTQKAQSSSMQKDQQEALQAQFLKALSAGADELDIDEEELKNDLTLLKDNSKAMEKASSASGLKEEVLTSVINQQLASSELALDEGIDFNIKDYIILNFGAFLLMFAYSGISFMFSCIFNLTKYSLAFGAGIPIASILFSVMATTSSDLEFLKYASLNTLYDTSAIVNEGSYGVNLTALFVIGSLLYGIGVEVFKRKDLPL</sequence>
<evidence type="ECO:0008006" key="5">
    <source>
        <dbReference type="Google" id="ProtNLM"/>
    </source>
</evidence>
<keyword evidence="1" id="KW-0175">Coiled coil</keyword>
<proteinExistence type="predicted"/>
<keyword evidence="2" id="KW-0472">Membrane</keyword>
<feature type="coiled-coil region" evidence="1">
    <location>
        <begin position="285"/>
        <end position="319"/>
    </location>
</feature>
<feature type="transmembrane region" description="Helical" evidence="2">
    <location>
        <begin position="75"/>
        <end position="98"/>
    </location>
</feature>
<dbReference type="EMBL" id="PKGY01000002">
    <property type="protein sequence ID" value="PKZ22339.1"/>
    <property type="molecule type" value="Genomic_DNA"/>
</dbReference>
<evidence type="ECO:0000313" key="4">
    <source>
        <dbReference type="Proteomes" id="UP000234239"/>
    </source>
</evidence>
<feature type="transmembrane region" description="Helical" evidence="2">
    <location>
        <begin position="119"/>
        <end position="143"/>
    </location>
</feature>
<feature type="transmembrane region" description="Helical" evidence="2">
    <location>
        <begin position="356"/>
        <end position="381"/>
    </location>
</feature>
<evidence type="ECO:0000313" key="3">
    <source>
        <dbReference type="EMBL" id="PKZ22339.1"/>
    </source>
</evidence>
<keyword evidence="2" id="KW-1133">Transmembrane helix</keyword>
<dbReference type="Proteomes" id="UP000234239">
    <property type="component" value="Unassembled WGS sequence"/>
</dbReference>
<comment type="caution">
    <text evidence="3">The sequence shown here is derived from an EMBL/GenBank/DDBJ whole genome shotgun (WGS) entry which is preliminary data.</text>
</comment>
<dbReference type="OrthoDB" id="66636at2"/>
<feature type="transmembrane region" description="Helical" evidence="2">
    <location>
        <begin position="17"/>
        <end position="36"/>
    </location>
</feature>
<dbReference type="RefSeq" id="WP_070486221.1">
    <property type="nucleotide sequence ID" value="NZ_CAJHKM010000001.1"/>
</dbReference>